<organism evidence="3 4">
    <name type="scientific">Trapa natans</name>
    <name type="common">Water chestnut</name>
    <dbReference type="NCBI Taxonomy" id="22666"/>
    <lineage>
        <taxon>Eukaryota</taxon>
        <taxon>Viridiplantae</taxon>
        <taxon>Streptophyta</taxon>
        <taxon>Embryophyta</taxon>
        <taxon>Tracheophyta</taxon>
        <taxon>Spermatophyta</taxon>
        <taxon>Magnoliopsida</taxon>
        <taxon>eudicotyledons</taxon>
        <taxon>Gunneridae</taxon>
        <taxon>Pentapetalae</taxon>
        <taxon>rosids</taxon>
        <taxon>malvids</taxon>
        <taxon>Myrtales</taxon>
        <taxon>Lythraceae</taxon>
        <taxon>Trapa</taxon>
    </lineage>
</organism>
<dbReference type="InterPro" id="IPR000195">
    <property type="entry name" value="Rab-GAP-TBC_dom"/>
</dbReference>
<dbReference type="Gene3D" id="1.10.8.270">
    <property type="entry name" value="putative rabgap domain of human tbc1 domain family member 14 like domains"/>
    <property type="match status" value="1"/>
</dbReference>
<sequence>MVKKRVPDWLNNSLWYSRPPPDDERILRYASRYSDPEPTAEPPTPAAPSGDPPRPEIVDSARDRDGDGNGVLESPSAEEISRQSQLLAELSSKVVNMRELRRLASQGIPDGSRIRPVVWKLLLGYLPPDRAIWPSELAKKRSQYKNFKSEFLMNPSEITRRLEKSANGDNDEIKRQNSGLLRRSGITHGDHPLNLVASSIWHQFFQDAVIIEQIDRDVHRTHPDINFFSGDSQYAKSNQEALRSILIVFAKLNPGIRYVQGMNEVLAPLFYVFRNDPDLDNAAAAEADTYFCFSELLSEFRDNFCQQLDNSVVGIRSTLARLSELLKQHDEELWRHLEVTTKVNPQFYAFRWITLMLTQDFDFGDIIHIWDTLLSDPEGPQETLLRVCCAMLILVRRRLLAGDFTSNLKLLQHYPSTNINHLMYVASKLCSKHSG</sequence>
<dbReference type="Gene3D" id="1.10.472.80">
    <property type="entry name" value="Ypt/Rab-GAP domain of gyp1p, domain 3"/>
    <property type="match status" value="1"/>
</dbReference>
<dbReference type="FunFam" id="1.10.10.750:FF:000007">
    <property type="entry name" value="TBC1 domain family member"/>
    <property type="match status" value="1"/>
</dbReference>
<dbReference type="InterPro" id="IPR035969">
    <property type="entry name" value="Rab-GAP_TBC_sf"/>
</dbReference>
<dbReference type="EMBL" id="JAXQNO010000018">
    <property type="protein sequence ID" value="KAK4776412.1"/>
    <property type="molecule type" value="Genomic_DNA"/>
</dbReference>
<dbReference type="Proteomes" id="UP001346149">
    <property type="component" value="Unassembled WGS sequence"/>
</dbReference>
<evidence type="ECO:0000313" key="4">
    <source>
        <dbReference type="Proteomes" id="UP001346149"/>
    </source>
</evidence>
<feature type="compositionally biased region" description="Basic and acidic residues" evidence="1">
    <location>
        <begin position="53"/>
        <end position="67"/>
    </location>
</feature>
<dbReference type="FunFam" id="1.10.472.80:FF:000009">
    <property type="entry name" value="TBC1 domain family member 13"/>
    <property type="match status" value="1"/>
</dbReference>
<dbReference type="GO" id="GO:0006886">
    <property type="term" value="P:intracellular protein transport"/>
    <property type="evidence" value="ECO:0007669"/>
    <property type="project" value="TreeGrafter"/>
</dbReference>
<accession>A0AAN7KZE8</accession>
<protein>
    <recommendedName>
        <fullName evidence="2">Rab-GAP TBC domain-containing protein</fullName>
    </recommendedName>
</protein>
<reference evidence="3 4" key="1">
    <citation type="journal article" date="2023" name="Hortic Res">
        <title>Pangenome of water caltrop reveals structural variations and asymmetric subgenome divergence after allopolyploidization.</title>
        <authorList>
            <person name="Zhang X."/>
            <person name="Chen Y."/>
            <person name="Wang L."/>
            <person name="Yuan Y."/>
            <person name="Fang M."/>
            <person name="Shi L."/>
            <person name="Lu R."/>
            <person name="Comes H.P."/>
            <person name="Ma Y."/>
            <person name="Chen Y."/>
            <person name="Huang G."/>
            <person name="Zhou Y."/>
            <person name="Zheng Z."/>
            <person name="Qiu Y."/>
        </authorList>
    </citation>
    <scope>NUCLEOTIDE SEQUENCE [LARGE SCALE GENOMIC DNA]</scope>
    <source>
        <strain evidence="3">F231</strain>
    </source>
</reference>
<dbReference type="PANTHER" id="PTHR22957">
    <property type="entry name" value="TBC1 DOMAIN FAMILY MEMBER GTPASE-ACTIVATING PROTEIN"/>
    <property type="match status" value="1"/>
</dbReference>
<dbReference type="Gene3D" id="1.10.10.750">
    <property type="entry name" value="Ypt/Rab-GAP domain of gyp1p, domain 1"/>
    <property type="match status" value="1"/>
</dbReference>
<feature type="domain" description="Rab-GAP TBC" evidence="2">
    <location>
        <begin position="109"/>
        <end position="377"/>
    </location>
</feature>
<dbReference type="SMART" id="SM00164">
    <property type="entry name" value="TBC"/>
    <property type="match status" value="1"/>
</dbReference>
<dbReference type="PANTHER" id="PTHR22957:SF27">
    <property type="entry name" value="TBC1 DOMAIN FAMILY MEMBER 13"/>
    <property type="match status" value="1"/>
</dbReference>
<dbReference type="SUPFAM" id="SSF47923">
    <property type="entry name" value="Ypt/Rab-GAP domain of gyp1p"/>
    <property type="match status" value="2"/>
</dbReference>
<proteinExistence type="predicted"/>
<comment type="caution">
    <text evidence="3">The sequence shown here is derived from an EMBL/GenBank/DDBJ whole genome shotgun (WGS) entry which is preliminary data.</text>
</comment>
<dbReference type="FunFam" id="1.10.8.270:FF:000024">
    <property type="entry name" value="TBC1 domain family member 13"/>
    <property type="match status" value="1"/>
</dbReference>
<dbReference type="AlphaFoldDB" id="A0AAN7KZE8"/>
<keyword evidence="4" id="KW-1185">Reference proteome</keyword>
<name>A0AAN7KZE8_TRANT</name>
<dbReference type="GO" id="GO:0005096">
    <property type="term" value="F:GTPase activator activity"/>
    <property type="evidence" value="ECO:0007669"/>
    <property type="project" value="TreeGrafter"/>
</dbReference>
<feature type="region of interest" description="Disordered" evidence="1">
    <location>
        <begin position="1"/>
        <end position="84"/>
    </location>
</feature>
<gene>
    <name evidence="3" type="ORF">SAY86_005100</name>
</gene>
<dbReference type="Pfam" id="PF00566">
    <property type="entry name" value="RabGAP-TBC"/>
    <property type="match status" value="1"/>
</dbReference>
<evidence type="ECO:0000256" key="1">
    <source>
        <dbReference type="SAM" id="MobiDB-lite"/>
    </source>
</evidence>
<dbReference type="PROSITE" id="PS50086">
    <property type="entry name" value="TBC_RABGAP"/>
    <property type="match status" value="1"/>
</dbReference>
<evidence type="ECO:0000259" key="2">
    <source>
        <dbReference type="PROSITE" id="PS50086"/>
    </source>
</evidence>
<feature type="compositionally biased region" description="Pro residues" evidence="1">
    <location>
        <begin position="39"/>
        <end position="52"/>
    </location>
</feature>
<evidence type="ECO:0000313" key="3">
    <source>
        <dbReference type="EMBL" id="KAK4776412.1"/>
    </source>
</evidence>